<comment type="caution">
    <text evidence="1">The sequence shown here is derived from an EMBL/GenBank/DDBJ whole genome shotgun (WGS) entry which is preliminary data.</text>
</comment>
<gene>
    <name evidence="1" type="ORF">F6453_3697</name>
</gene>
<reference evidence="1 2" key="1">
    <citation type="submission" date="2019-10" db="EMBL/GenBank/DDBJ databases">
        <title>Draft genome sequence of Marinobacter hydrocarbonoclasticus NCT7M from the microbiome of the marine copepod.</title>
        <authorList>
            <person name="Nuttall R."/>
            <person name="Sharma G."/>
            <person name="Moisander P."/>
        </authorList>
    </citation>
    <scope>NUCLEOTIDE SEQUENCE [LARGE SCALE GENOMIC DNA]</scope>
    <source>
        <strain evidence="1 2">NCT7M</strain>
    </source>
</reference>
<sequence>MSEFNFKKQVQDYFAKGPAIVLGSGASAAYGIPGMGQLGTHLIATVKTDDLSGEEIEGWSLFCELLEQDTGLEEALHRARLSTTVTSRVVESTWELICPADEKVFLEGVADKNRFALSDLLRQIVRSDINEISIITTNYDCLAEYACEQIKLHHFTGFSFGALRTMSPKGRVRTDKQANIWKVHGSIDWFDGPDKTTIGLTRSRSIPAAHVPKIVTPGIEKYRLTHGEPFRTVIQEADRAIMREKSYLCVGFGFNDEHIQPKLKDRCTSDRIPITVITRDLTQSAREFLLQGDIKNYIAIERGASDDESIVYSSLADEPITVQENLWSLDGFNTIII</sequence>
<dbReference type="EMBL" id="WBMP01000024">
    <property type="protein sequence ID" value="KAE8543989.1"/>
    <property type="molecule type" value="Genomic_DNA"/>
</dbReference>
<accession>A0A833JLD5</accession>
<dbReference type="RefSeq" id="WP_153741654.1">
    <property type="nucleotide sequence ID" value="NZ_WBMP01000024.1"/>
</dbReference>
<protein>
    <recommendedName>
        <fullName evidence="3">SIR2 family protein</fullName>
    </recommendedName>
</protein>
<evidence type="ECO:0008006" key="3">
    <source>
        <dbReference type="Google" id="ProtNLM"/>
    </source>
</evidence>
<dbReference type="InterPro" id="IPR029035">
    <property type="entry name" value="DHS-like_NAD/FAD-binding_dom"/>
</dbReference>
<dbReference type="Proteomes" id="UP000469950">
    <property type="component" value="Unassembled WGS sequence"/>
</dbReference>
<name>A0A833JLD5_MARNT</name>
<dbReference type="SUPFAM" id="SSF52467">
    <property type="entry name" value="DHS-like NAD/FAD-binding domain"/>
    <property type="match status" value="1"/>
</dbReference>
<dbReference type="AlphaFoldDB" id="A0A833JLD5"/>
<proteinExistence type="predicted"/>
<dbReference type="Pfam" id="PF13289">
    <property type="entry name" value="SIR2_2"/>
    <property type="match status" value="1"/>
</dbReference>
<organism evidence="1 2">
    <name type="scientific">Marinobacter nauticus</name>
    <name type="common">Marinobacter hydrocarbonoclasticus</name>
    <name type="synonym">Marinobacter aquaeolei</name>
    <dbReference type="NCBI Taxonomy" id="2743"/>
    <lineage>
        <taxon>Bacteria</taxon>
        <taxon>Pseudomonadati</taxon>
        <taxon>Pseudomonadota</taxon>
        <taxon>Gammaproteobacteria</taxon>
        <taxon>Pseudomonadales</taxon>
        <taxon>Marinobacteraceae</taxon>
        <taxon>Marinobacter</taxon>
    </lineage>
</organism>
<evidence type="ECO:0000313" key="1">
    <source>
        <dbReference type="EMBL" id="KAE8543989.1"/>
    </source>
</evidence>
<evidence type="ECO:0000313" key="2">
    <source>
        <dbReference type="Proteomes" id="UP000469950"/>
    </source>
</evidence>